<evidence type="ECO:0000313" key="4">
    <source>
        <dbReference type="Proteomes" id="UP000005204"/>
    </source>
</evidence>
<evidence type="ECO:0000256" key="2">
    <source>
        <dbReference type="SAM" id="Phobius"/>
    </source>
</evidence>
<reference evidence="3" key="2">
    <citation type="submission" date="2022-06" db="UniProtKB">
        <authorList>
            <consortium name="EnsemblMetazoa"/>
        </authorList>
    </citation>
    <scope>IDENTIFICATION</scope>
    <source>
        <strain evidence="3">p50T (Dazao)</strain>
    </source>
</reference>
<dbReference type="KEGG" id="bmor:101745544"/>
<keyword evidence="2" id="KW-0472">Membrane</keyword>
<keyword evidence="4" id="KW-1185">Reference proteome</keyword>
<keyword evidence="2" id="KW-1133">Transmembrane helix</keyword>
<dbReference type="Proteomes" id="UP000005204">
    <property type="component" value="Unassembled WGS sequence"/>
</dbReference>
<reference evidence="4" key="1">
    <citation type="journal article" date="2008" name="Insect Biochem. Mol. Biol.">
        <title>The genome of a lepidopteran model insect, the silkworm Bombyx mori.</title>
        <authorList>
            <consortium name="International Silkworm Genome Consortium"/>
        </authorList>
    </citation>
    <scope>NUCLEOTIDE SEQUENCE [LARGE SCALE GENOMIC DNA]</scope>
    <source>
        <strain evidence="4">p50T</strain>
    </source>
</reference>
<dbReference type="AlphaFoldDB" id="A0A8R2R1W7"/>
<feature type="transmembrane region" description="Helical" evidence="2">
    <location>
        <begin position="45"/>
        <end position="71"/>
    </location>
</feature>
<name>A0A8R2R1W7_BOMMO</name>
<sequence>MSMARRRTYTGHYSHSRHPPFQQTSQTSELRDTQKLYKMMMQCLGAVYSAINVNYLALATVFVIVLLSYLIPDVSQKIHANNELKDVKKVVNTITTEINRAEAACLSATDELCRLRCSVLDSTTETSNMFSDVSACQSYCMHITRSEPMRSEKKLGFLRKIFFPNKNTSHKEITIMSYVYTDSFNGQASDASNSTFSDW</sequence>
<proteinExistence type="predicted"/>
<evidence type="ECO:0000313" key="3">
    <source>
        <dbReference type="EnsemblMetazoa" id="XP_037872938.1"/>
    </source>
</evidence>
<feature type="compositionally biased region" description="Basic residues" evidence="1">
    <location>
        <begin position="1"/>
        <end position="18"/>
    </location>
</feature>
<protein>
    <submittedName>
        <fullName evidence="3">Uncharacterized protein</fullName>
    </submittedName>
</protein>
<organism evidence="3 4">
    <name type="scientific">Bombyx mori</name>
    <name type="common">Silk moth</name>
    <dbReference type="NCBI Taxonomy" id="7091"/>
    <lineage>
        <taxon>Eukaryota</taxon>
        <taxon>Metazoa</taxon>
        <taxon>Ecdysozoa</taxon>
        <taxon>Arthropoda</taxon>
        <taxon>Hexapoda</taxon>
        <taxon>Insecta</taxon>
        <taxon>Pterygota</taxon>
        <taxon>Neoptera</taxon>
        <taxon>Endopterygota</taxon>
        <taxon>Lepidoptera</taxon>
        <taxon>Glossata</taxon>
        <taxon>Ditrysia</taxon>
        <taxon>Bombycoidea</taxon>
        <taxon>Bombycidae</taxon>
        <taxon>Bombycinae</taxon>
        <taxon>Bombyx</taxon>
    </lineage>
</organism>
<dbReference type="EnsemblMetazoa" id="XM_038017010.1">
    <property type="protein sequence ID" value="XP_037872938.1"/>
    <property type="gene ID" value="LOC101745544"/>
</dbReference>
<evidence type="ECO:0000256" key="1">
    <source>
        <dbReference type="SAM" id="MobiDB-lite"/>
    </source>
</evidence>
<dbReference type="RefSeq" id="XP_037872938.1">
    <property type="nucleotide sequence ID" value="XM_038017010.2"/>
</dbReference>
<accession>A0A8R2R1W7</accession>
<keyword evidence="2" id="KW-0812">Transmembrane</keyword>
<dbReference type="GeneID" id="101745544"/>
<feature type="region of interest" description="Disordered" evidence="1">
    <location>
        <begin position="1"/>
        <end position="28"/>
    </location>
</feature>